<evidence type="ECO:0000256" key="3">
    <source>
        <dbReference type="ARBA" id="ARBA00022457"/>
    </source>
</evidence>
<dbReference type="GO" id="GO:0008413">
    <property type="term" value="F:8-oxo-7,8-dihydroguanosine triphosphate pyrophosphatase activity"/>
    <property type="evidence" value="ECO:0007669"/>
    <property type="project" value="TreeGrafter"/>
</dbReference>
<comment type="catalytic activity">
    <reaction evidence="10">
        <text>8-oxo-dGTP + H2O = 8-oxo-dGMP + diphosphate + H(+)</text>
        <dbReference type="Rhea" id="RHEA:31575"/>
        <dbReference type="ChEBI" id="CHEBI:15377"/>
        <dbReference type="ChEBI" id="CHEBI:15378"/>
        <dbReference type="ChEBI" id="CHEBI:33019"/>
        <dbReference type="ChEBI" id="CHEBI:63224"/>
        <dbReference type="ChEBI" id="CHEBI:77896"/>
        <dbReference type="EC" id="3.6.1.55"/>
    </reaction>
</comment>
<keyword evidence="8" id="KW-0460">Magnesium</keyword>
<evidence type="ECO:0000256" key="8">
    <source>
        <dbReference type="ARBA" id="ARBA00022842"/>
    </source>
</evidence>
<organism evidence="14 15">
    <name type="scientific">Trujillonella endophytica</name>
    <dbReference type="NCBI Taxonomy" id="673521"/>
    <lineage>
        <taxon>Bacteria</taxon>
        <taxon>Bacillati</taxon>
        <taxon>Actinomycetota</taxon>
        <taxon>Actinomycetes</taxon>
        <taxon>Geodermatophilales</taxon>
        <taxon>Geodermatophilaceae</taxon>
        <taxon>Trujillonella</taxon>
    </lineage>
</organism>
<dbReference type="GO" id="GO:0044715">
    <property type="term" value="F:8-oxo-dGDP phosphatase activity"/>
    <property type="evidence" value="ECO:0007669"/>
    <property type="project" value="TreeGrafter"/>
</dbReference>
<dbReference type="InterPro" id="IPR000086">
    <property type="entry name" value="NUDIX_hydrolase_dom"/>
</dbReference>
<evidence type="ECO:0000256" key="11">
    <source>
        <dbReference type="ARBA" id="ARBA00038905"/>
    </source>
</evidence>
<dbReference type="GO" id="GO:0006281">
    <property type="term" value="P:DNA repair"/>
    <property type="evidence" value="ECO:0007669"/>
    <property type="project" value="UniProtKB-KW"/>
</dbReference>
<dbReference type="PRINTS" id="PR00502">
    <property type="entry name" value="NUDIXFAMILY"/>
</dbReference>
<dbReference type="InterPro" id="IPR015797">
    <property type="entry name" value="NUDIX_hydrolase-like_dom_sf"/>
</dbReference>
<dbReference type="InterPro" id="IPR020476">
    <property type="entry name" value="Nudix_hydrolase"/>
</dbReference>
<evidence type="ECO:0000256" key="2">
    <source>
        <dbReference type="ARBA" id="ARBA00005582"/>
    </source>
</evidence>
<evidence type="ECO:0000256" key="4">
    <source>
        <dbReference type="ARBA" id="ARBA00022705"/>
    </source>
</evidence>
<feature type="domain" description="Nudix hydrolase" evidence="13">
    <location>
        <begin position="115"/>
        <end position="244"/>
    </location>
</feature>
<dbReference type="GO" id="GO:0006260">
    <property type="term" value="P:DNA replication"/>
    <property type="evidence" value="ECO:0007669"/>
    <property type="project" value="UniProtKB-KW"/>
</dbReference>
<evidence type="ECO:0000313" key="15">
    <source>
        <dbReference type="Proteomes" id="UP000198960"/>
    </source>
</evidence>
<dbReference type="OrthoDB" id="9804442at2"/>
<evidence type="ECO:0000313" key="14">
    <source>
        <dbReference type="EMBL" id="SEO76647.1"/>
    </source>
</evidence>
<dbReference type="GO" id="GO:0046872">
    <property type="term" value="F:metal ion binding"/>
    <property type="evidence" value="ECO:0007669"/>
    <property type="project" value="UniProtKB-KW"/>
</dbReference>
<evidence type="ECO:0000256" key="7">
    <source>
        <dbReference type="ARBA" id="ARBA00022801"/>
    </source>
</evidence>
<protein>
    <recommendedName>
        <fullName evidence="11">8-oxo-dGTP diphosphatase</fullName>
        <ecNumber evidence="11">3.6.1.55</ecNumber>
    </recommendedName>
</protein>
<dbReference type="InterPro" id="IPR047127">
    <property type="entry name" value="MutT-like"/>
</dbReference>
<keyword evidence="15" id="KW-1185">Reference proteome</keyword>
<dbReference type="PANTHER" id="PTHR47707:SF1">
    <property type="entry name" value="NUDIX HYDROLASE FAMILY PROTEIN"/>
    <property type="match status" value="1"/>
</dbReference>
<dbReference type="Pfam" id="PF00293">
    <property type="entry name" value="NUDIX"/>
    <property type="match status" value="1"/>
</dbReference>
<keyword evidence="6" id="KW-0227">DNA damage</keyword>
<dbReference type="PANTHER" id="PTHR47707">
    <property type="entry name" value="8-OXO-DGTP DIPHOSPHATASE"/>
    <property type="match status" value="1"/>
</dbReference>
<name>A0A1H8SDL1_9ACTN</name>
<dbReference type="Gene3D" id="3.90.79.10">
    <property type="entry name" value="Nucleoside Triphosphate Pyrophosphohydrolase"/>
    <property type="match status" value="1"/>
</dbReference>
<dbReference type="EMBL" id="FOEE01000004">
    <property type="protein sequence ID" value="SEO76647.1"/>
    <property type="molecule type" value="Genomic_DNA"/>
</dbReference>
<dbReference type="GO" id="GO:0044716">
    <property type="term" value="F:8-oxo-GDP phosphatase activity"/>
    <property type="evidence" value="ECO:0007669"/>
    <property type="project" value="TreeGrafter"/>
</dbReference>
<reference evidence="15" key="1">
    <citation type="submission" date="2016-10" db="EMBL/GenBank/DDBJ databases">
        <authorList>
            <person name="Varghese N."/>
            <person name="Submissions S."/>
        </authorList>
    </citation>
    <scope>NUCLEOTIDE SEQUENCE [LARGE SCALE GENOMIC DNA]</scope>
    <source>
        <strain evidence="15">DSM 45413</strain>
    </source>
</reference>
<dbReference type="GO" id="GO:0035539">
    <property type="term" value="F:8-oxo-7,8-dihydrodeoxyguanosine triphosphate pyrophosphatase activity"/>
    <property type="evidence" value="ECO:0007669"/>
    <property type="project" value="UniProtKB-EC"/>
</dbReference>
<dbReference type="CDD" id="cd03425">
    <property type="entry name" value="NUDIX_MutT_NudA_like"/>
    <property type="match status" value="1"/>
</dbReference>
<comment type="cofactor">
    <cofactor evidence="1">
        <name>Mg(2+)</name>
        <dbReference type="ChEBI" id="CHEBI:18420"/>
    </cofactor>
</comment>
<evidence type="ECO:0000256" key="6">
    <source>
        <dbReference type="ARBA" id="ARBA00022763"/>
    </source>
</evidence>
<evidence type="ECO:0000259" key="13">
    <source>
        <dbReference type="PROSITE" id="PS51462"/>
    </source>
</evidence>
<evidence type="ECO:0000256" key="5">
    <source>
        <dbReference type="ARBA" id="ARBA00022723"/>
    </source>
</evidence>
<evidence type="ECO:0000256" key="12">
    <source>
        <dbReference type="SAM" id="MobiDB-lite"/>
    </source>
</evidence>
<dbReference type="SUPFAM" id="SSF55811">
    <property type="entry name" value="Nudix"/>
    <property type="match status" value="1"/>
</dbReference>
<keyword evidence="9" id="KW-0234">DNA repair</keyword>
<evidence type="ECO:0000256" key="1">
    <source>
        <dbReference type="ARBA" id="ARBA00001946"/>
    </source>
</evidence>
<feature type="region of interest" description="Disordered" evidence="12">
    <location>
        <begin position="247"/>
        <end position="271"/>
    </location>
</feature>
<dbReference type="STRING" id="673521.SAMN05660991_01618"/>
<dbReference type="AlphaFoldDB" id="A0A1H8SDL1"/>
<dbReference type="Proteomes" id="UP000198960">
    <property type="component" value="Unassembled WGS sequence"/>
</dbReference>
<keyword evidence="5" id="KW-0479">Metal-binding</keyword>
<proteinExistence type="inferred from homology"/>
<sequence>MPHLRFTTLVEAPLTVAFDVARALGRPWGAPLEEVASERPYRDVYSGGRRGPTHTRSFSATGAGTLVEERVEWTPALPGPPGRVVDRLLVRRPLVRAMRAHLDAYAAAAARRALDVVQVVGVALVDGDRVLVAQRADGPFAGCWEFPGGKVEPGEADLEALVRECREELGVEVAPQAFLGEVPLDGVVGGGAPGVSTLRVWWGRVAAGEVTPHEHTELRWVVAADLGALDWIPADRPLLPDVVRVLDPASGRPANDEGGAGSSPHPPRAGG</sequence>
<keyword evidence="4" id="KW-0235">DNA replication</keyword>
<dbReference type="RefSeq" id="WP_091941946.1">
    <property type="nucleotide sequence ID" value="NZ_FOEE01000004.1"/>
</dbReference>
<comment type="similarity">
    <text evidence="2">Belongs to the Nudix hydrolase family.</text>
</comment>
<accession>A0A1H8SDL1</accession>
<dbReference type="PROSITE" id="PS51462">
    <property type="entry name" value="NUDIX"/>
    <property type="match status" value="1"/>
</dbReference>
<keyword evidence="7" id="KW-0378">Hydrolase</keyword>
<keyword evidence="3" id="KW-0515">Mutator protein</keyword>
<evidence type="ECO:0000256" key="9">
    <source>
        <dbReference type="ARBA" id="ARBA00023204"/>
    </source>
</evidence>
<evidence type="ECO:0000256" key="10">
    <source>
        <dbReference type="ARBA" id="ARBA00035861"/>
    </source>
</evidence>
<gene>
    <name evidence="14" type="ORF">SAMN05660991_01618</name>
</gene>
<dbReference type="EC" id="3.6.1.55" evidence="11"/>